<dbReference type="SMART" id="SM00737">
    <property type="entry name" value="ML"/>
    <property type="match status" value="1"/>
</dbReference>
<dbReference type="PANTHER" id="PTHR11306:SF0">
    <property type="entry name" value="PHOSPHATIDYLGLYCEROL_PHOSPHATIDYLINOSITOL TRANSFER PROTEIN"/>
    <property type="match status" value="1"/>
</dbReference>
<keyword evidence="5 7" id="KW-0732">Signal</keyword>
<reference evidence="9" key="1">
    <citation type="submission" date="2022-10" db="EMBL/GenBank/DDBJ databases">
        <title>Novel sulphate-reducing endosymbionts in the free-living metamonad Anaeramoeba.</title>
        <authorList>
            <person name="Jerlstrom-Hultqvist J."/>
            <person name="Cepicka I."/>
            <person name="Gallot-Lavallee L."/>
            <person name="Salas-Leiva D."/>
            <person name="Curtis B.A."/>
            <person name="Zahonova K."/>
            <person name="Pipaliya S."/>
            <person name="Dacks J."/>
            <person name="Roger A.J."/>
        </authorList>
    </citation>
    <scope>NUCLEOTIDE SEQUENCE</scope>
    <source>
        <strain evidence="9">BMAN</strain>
    </source>
</reference>
<dbReference type="Proteomes" id="UP001149090">
    <property type="component" value="Unassembled WGS sequence"/>
</dbReference>
<protein>
    <submittedName>
        <fullName evidence="9">Phosphatidylglycerol/phosphatidylinositol transfer protein</fullName>
    </submittedName>
</protein>
<feature type="chain" id="PRO_5040371338" evidence="7">
    <location>
        <begin position="19"/>
        <end position="142"/>
    </location>
</feature>
<comment type="caution">
    <text evidence="9">The sequence shown here is derived from an EMBL/GenBank/DDBJ whole genome shotgun (WGS) entry which is preliminary data.</text>
</comment>
<evidence type="ECO:0000256" key="6">
    <source>
        <dbReference type="ARBA" id="ARBA00023055"/>
    </source>
</evidence>
<proteinExistence type="inferred from homology"/>
<gene>
    <name evidence="9" type="ORF">M0811_05723</name>
</gene>
<dbReference type="InterPro" id="IPR014756">
    <property type="entry name" value="Ig_E-set"/>
</dbReference>
<feature type="domain" description="MD-2-related lipid-recognition" evidence="8">
    <location>
        <begin position="21"/>
        <end position="137"/>
    </location>
</feature>
<comment type="function">
    <text evidence="1">Catalyzes the intermembrane transfer of phosphatidylglycerol and phosphatidylinositol.</text>
</comment>
<sequence length="142" mass="15910">MKTIFFFLIIIIFPLIQTKEWSYCETTKYPLELSELQVVPDPPIVGKPIEITLDGNLTTEIDEGSAYVTVYFNSIKILQIQENLCSLPGFSCPIKVGKLTINLDEPLPAYVPAGEYSGQIELVGDNSLEILCINYDIHIDPN</sequence>
<evidence type="ECO:0000256" key="1">
    <source>
        <dbReference type="ARBA" id="ARBA00002053"/>
    </source>
</evidence>
<keyword evidence="4" id="KW-0813">Transport</keyword>
<organism evidence="9 10">
    <name type="scientific">Anaeramoeba ignava</name>
    <name type="common">Anaerobic marine amoeba</name>
    <dbReference type="NCBI Taxonomy" id="1746090"/>
    <lineage>
        <taxon>Eukaryota</taxon>
        <taxon>Metamonada</taxon>
        <taxon>Anaeramoebidae</taxon>
        <taxon>Anaeramoeba</taxon>
    </lineage>
</organism>
<dbReference type="InterPro" id="IPR003172">
    <property type="entry name" value="ML_dom"/>
</dbReference>
<dbReference type="InterPro" id="IPR039670">
    <property type="entry name" value="NPC2-like"/>
</dbReference>
<feature type="signal peptide" evidence="7">
    <location>
        <begin position="1"/>
        <end position="18"/>
    </location>
</feature>
<evidence type="ECO:0000256" key="4">
    <source>
        <dbReference type="ARBA" id="ARBA00022448"/>
    </source>
</evidence>
<keyword evidence="10" id="KW-1185">Reference proteome</keyword>
<dbReference type="OMA" id="RYCDKKA"/>
<comment type="similarity">
    <text evidence="2">Belongs to the NPC2 family.</text>
</comment>
<dbReference type="Pfam" id="PF02221">
    <property type="entry name" value="E1_DerP2_DerF2"/>
    <property type="match status" value="1"/>
</dbReference>
<dbReference type="AlphaFoldDB" id="A0A9Q0RGD1"/>
<evidence type="ECO:0000256" key="5">
    <source>
        <dbReference type="ARBA" id="ARBA00022729"/>
    </source>
</evidence>
<name>A0A9Q0RGD1_ANAIG</name>
<evidence type="ECO:0000313" key="10">
    <source>
        <dbReference type="Proteomes" id="UP001149090"/>
    </source>
</evidence>
<evidence type="ECO:0000259" key="8">
    <source>
        <dbReference type="SMART" id="SM00737"/>
    </source>
</evidence>
<dbReference type="GO" id="GO:0015918">
    <property type="term" value="P:sterol transport"/>
    <property type="evidence" value="ECO:0007669"/>
    <property type="project" value="InterPro"/>
</dbReference>
<dbReference type="Gene3D" id="2.60.40.770">
    <property type="match status" value="1"/>
</dbReference>
<accession>A0A9Q0RGD1</accession>
<evidence type="ECO:0000256" key="3">
    <source>
        <dbReference type="ARBA" id="ARBA00011245"/>
    </source>
</evidence>
<keyword evidence="6" id="KW-0445">Lipid transport</keyword>
<dbReference type="EMBL" id="JAPDFW010000057">
    <property type="protein sequence ID" value="KAJ5077624.1"/>
    <property type="molecule type" value="Genomic_DNA"/>
</dbReference>
<dbReference type="SUPFAM" id="SSF81296">
    <property type="entry name" value="E set domains"/>
    <property type="match status" value="1"/>
</dbReference>
<evidence type="ECO:0000256" key="2">
    <source>
        <dbReference type="ARBA" id="ARBA00006370"/>
    </source>
</evidence>
<comment type="subunit">
    <text evidence="3">Monomer.</text>
</comment>
<evidence type="ECO:0000313" key="9">
    <source>
        <dbReference type="EMBL" id="KAJ5077624.1"/>
    </source>
</evidence>
<evidence type="ECO:0000256" key="7">
    <source>
        <dbReference type="SAM" id="SignalP"/>
    </source>
</evidence>
<dbReference type="GO" id="GO:0032934">
    <property type="term" value="F:sterol binding"/>
    <property type="evidence" value="ECO:0007669"/>
    <property type="project" value="InterPro"/>
</dbReference>
<dbReference type="PANTHER" id="PTHR11306">
    <property type="entry name" value="NIEMANN PICK TYPE C2 PROTEIN NPC2-RELATED"/>
    <property type="match status" value="1"/>
</dbReference>
<dbReference type="OrthoDB" id="6409159at2759"/>